<organism evidence="1 2">
    <name type="scientific">Punica granatum</name>
    <name type="common">Pomegranate</name>
    <dbReference type="NCBI Taxonomy" id="22663"/>
    <lineage>
        <taxon>Eukaryota</taxon>
        <taxon>Viridiplantae</taxon>
        <taxon>Streptophyta</taxon>
        <taxon>Embryophyta</taxon>
        <taxon>Tracheophyta</taxon>
        <taxon>Spermatophyta</taxon>
        <taxon>Magnoliopsida</taxon>
        <taxon>eudicotyledons</taxon>
        <taxon>Gunneridae</taxon>
        <taxon>Pentapetalae</taxon>
        <taxon>rosids</taxon>
        <taxon>malvids</taxon>
        <taxon>Myrtales</taxon>
        <taxon>Lythraceae</taxon>
        <taxon>Punica</taxon>
    </lineage>
</organism>
<gene>
    <name evidence="1" type="ORF">CRG98_032159</name>
</gene>
<dbReference type="AlphaFoldDB" id="A0A2I0IUV4"/>
<keyword evidence="2" id="KW-1185">Reference proteome</keyword>
<sequence>MAIIYYLSLLPLFELPGRLPTSIRPLNHVHAWEDLSGLSLMVATSSEAHHHRYSIDIIITISETQLPTRPADLWGRGTLRSSTVRTAGGFALRTLGREP</sequence>
<dbReference type="EMBL" id="PGOL01002500">
    <property type="protein sequence ID" value="PKI47450.1"/>
    <property type="molecule type" value="Genomic_DNA"/>
</dbReference>
<reference evidence="1 2" key="1">
    <citation type="submission" date="2017-11" db="EMBL/GenBank/DDBJ databases">
        <title>De-novo sequencing of pomegranate (Punica granatum L.) genome.</title>
        <authorList>
            <person name="Akparov Z."/>
            <person name="Amiraslanov A."/>
            <person name="Hajiyeva S."/>
            <person name="Abbasov M."/>
            <person name="Kaur K."/>
            <person name="Hamwieh A."/>
            <person name="Solovyev V."/>
            <person name="Salamov A."/>
            <person name="Braich B."/>
            <person name="Kosarev P."/>
            <person name="Mahmoud A."/>
            <person name="Hajiyev E."/>
            <person name="Babayeva S."/>
            <person name="Izzatullayeva V."/>
            <person name="Mammadov A."/>
            <person name="Mammadov A."/>
            <person name="Sharifova S."/>
            <person name="Ojaghi J."/>
            <person name="Eynullazada K."/>
            <person name="Bayramov B."/>
            <person name="Abdulazimova A."/>
            <person name="Shahmuradov I."/>
        </authorList>
    </citation>
    <scope>NUCLEOTIDE SEQUENCE [LARGE SCALE GENOMIC DNA]</scope>
    <source>
        <strain evidence="2">cv. AG2017</strain>
        <tissue evidence="1">Leaf</tissue>
    </source>
</reference>
<comment type="caution">
    <text evidence="1">The sequence shown here is derived from an EMBL/GenBank/DDBJ whole genome shotgun (WGS) entry which is preliminary data.</text>
</comment>
<proteinExistence type="predicted"/>
<accession>A0A2I0IUV4</accession>
<evidence type="ECO:0000313" key="1">
    <source>
        <dbReference type="EMBL" id="PKI47450.1"/>
    </source>
</evidence>
<protein>
    <submittedName>
        <fullName evidence="1">Uncharacterized protein</fullName>
    </submittedName>
</protein>
<name>A0A2I0IUV4_PUNGR</name>
<dbReference type="Proteomes" id="UP000233551">
    <property type="component" value="Unassembled WGS sequence"/>
</dbReference>
<evidence type="ECO:0000313" key="2">
    <source>
        <dbReference type="Proteomes" id="UP000233551"/>
    </source>
</evidence>